<evidence type="ECO:0000313" key="4">
    <source>
        <dbReference type="EMBL" id="KAG6766459.1"/>
    </source>
</evidence>
<keyword evidence="1 2" id="KW-0732">Signal</keyword>
<dbReference type="FunFam" id="2.90.10.30:FF:000003">
    <property type="entry name" value="Os04g0303100 protein"/>
    <property type="match status" value="1"/>
</dbReference>
<evidence type="ECO:0000256" key="1">
    <source>
        <dbReference type="ARBA" id="ARBA00022729"/>
    </source>
</evidence>
<dbReference type="OrthoDB" id="4062651at2759"/>
<dbReference type="InterPro" id="IPR001480">
    <property type="entry name" value="Bulb-type_lectin_dom"/>
</dbReference>
<evidence type="ECO:0000313" key="5">
    <source>
        <dbReference type="Proteomes" id="UP000886885"/>
    </source>
</evidence>
<dbReference type="AlphaFoldDB" id="A0A8X8CV15"/>
<name>A0A8X8CV15_POPTO</name>
<proteinExistence type="predicted"/>
<dbReference type="PANTHER" id="PTHR47976:SF30">
    <property type="entry name" value="RECEPTOR-LIKE SERINE_THREONINE-PROTEIN KINASE"/>
    <property type="match status" value="1"/>
</dbReference>
<dbReference type="InterPro" id="IPR051343">
    <property type="entry name" value="G-type_lectin_kinases/EP1-like"/>
</dbReference>
<dbReference type="CDD" id="cd00028">
    <property type="entry name" value="B_lectin"/>
    <property type="match status" value="1"/>
</dbReference>
<organism evidence="4 5">
    <name type="scientific">Populus tomentosa</name>
    <name type="common">Chinese white poplar</name>
    <dbReference type="NCBI Taxonomy" id="118781"/>
    <lineage>
        <taxon>Eukaryota</taxon>
        <taxon>Viridiplantae</taxon>
        <taxon>Streptophyta</taxon>
        <taxon>Embryophyta</taxon>
        <taxon>Tracheophyta</taxon>
        <taxon>Spermatophyta</taxon>
        <taxon>Magnoliopsida</taxon>
        <taxon>eudicotyledons</taxon>
        <taxon>Gunneridae</taxon>
        <taxon>Pentapetalae</taxon>
        <taxon>rosids</taxon>
        <taxon>fabids</taxon>
        <taxon>Malpighiales</taxon>
        <taxon>Salicaceae</taxon>
        <taxon>Saliceae</taxon>
        <taxon>Populus</taxon>
    </lineage>
</organism>
<protein>
    <recommendedName>
        <fullName evidence="3">Bulb-type lectin domain-containing protein</fullName>
    </recommendedName>
</protein>
<dbReference type="PANTHER" id="PTHR47976">
    <property type="entry name" value="G-TYPE LECTIN S-RECEPTOR-LIKE SERINE/THREONINE-PROTEIN KINASE SD2-5"/>
    <property type="match status" value="1"/>
</dbReference>
<gene>
    <name evidence="4" type="ORF">POTOM_030542</name>
</gene>
<dbReference type="SMART" id="SM00108">
    <property type="entry name" value="B_lectin"/>
    <property type="match status" value="1"/>
</dbReference>
<accession>A0A8X8CV15</accession>
<dbReference type="Proteomes" id="UP000886885">
    <property type="component" value="Chromosome 8A"/>
</dbReference>
<evidence type="ECO:0000259" key="3">
    <source>
        <dbReference type="PROSITE" id="PS50927"/>
    </source>
</evidence>
<keyword evidence="5" id="KW-1185">Reference proteome</keyword>
<reference evidence="4" key="1">
    <citation type="journal article" date="2020" name="bioRxiv">
        <title>Hybrid origin of Populus tomentosa Carr. identified through genome sequencing and phylogenomic analysis.</title>
        <authorList>
            <person name="An X."/>
            <person name="Gao K."/>
            <person name="Chen Z."/>
            <person name="Li J."/>
            <person name="Yang X."/>
            <person name="Yang X."/>
            <person name="Zhou J."/>
            <person name="Guo T."/>
            <person name="Zhao T."/>
            <person name="Huang S."/>
            <person name="Miao D."/>
            <person name="Khan W.U."/>
            <person name="Rao P."/>
            <person name="Ye M."/>
            <person name="Lei B."/>
            <person name="Liao W."/>
            <person name="Wang J."/>
            <person name="Ji L."/>
            <person name="Li Y."/>
            <person name="Guo B."/>
            <person name="Mustafa N.S."/>
            <person name="Li S."/>
            <person name="Yun Q."/>
            <person name="Keller S.R."/>
            <person name="Mao J."/>
            <person name="Zhang R."/>
            <person name="Strauss S.H."/>
        </authorList>
    </citation>
    <scope>NUCLEOTIDE SEQUENCE</scope>
    <source>
        <strain evidence="4">GM15</strain>
        <tissue evidence="4">Leaf</tissue>
    </source>
</reference>
<feature type="signal peptide" evidence="2">
    <location>
        <begin position="1"/>
        <end position="30"/>
    </location>
</feature>
<evidence type="ECO:0000256" key="2">
    <source>
        <dbReference type="SAM" id="SignalP"/>
    </source>
</evidence>
<feature type="domain" description="Bulb-type lectin" evidence="3">
    <location>
        <begin position="56"/>
        <end position="176"/>
    </location>
</feature>
<dbReference type="EMBL" id="JAAWWB010000015">
    <property type="protein sequence ID" value="KAG6766459.1"/>
    <property type="molecule type" value="Genomic_DNA"/>
</dbReference>
<dbReference type="PROSITE" id="PS50927">
    <property type="entry name" value="BULB_LECTIN"/>
    <property type="match status" value="1"/>
</dbReference>
<feature type="chain" id="PRO_5036457590" description="Bulb-type lectin domain-containing protein" evidence="2">
    <location>
        <begin position="31"/>
        <end position="490"/>
    </location>
</feature>
<comment type="caution">
    <text evidence="4">The sequence shown here is derived from an EMBL/GenBank/DDBJ whole genome shotgun (WGS) entry which is preliminary data.</text>
</comment>
<sequence>MITSIFCTKCGSILYFLVLLLLVCLTSSAGFPCYPIANVSTSWNINHPFDFINFDDGSRVRVILLSGNSGPQFACGFFCKGLYCSTYLFAIFFFEIDNSLIQSSDSRQVVWSANRNRPVASNATLQLKMDGGLVLQDADGSIVWSPHTRVAGLNLTDGDNLVVFNDNGATVWQSFDHPTDCLLPSQKFTVGQKLTASVSPTNWSESSLSLSVTDRRLIVSAGSNPLQVYFEFASEQLEFTFLNGSIHFLSRASVDSNHQKIHVPASSSVQCMRFGFDGNLRIYEWRKADYENVYLENCTMIRSKKISCKAVIFQDSNLEPGFGAKRINSRCSAKEERSSANNIRKKGNDEEAEEDYIDQVPGMTTRFSYEDLKAMTENFTKLLGKGGFGSVFEGTLADGTKIAVPAWCLQSDCAKRPAMPSVVNVLEGVTEVENLEVNLPDPTLQTTVTEVTPLLPSVLSGPSKITSGKCKIAATCSGIKENCKSFYFTI</sequence>
<dbReference type="Pfam" id="PF01453">
    <property type="entry name" value="B_lectin"/>
    <property type="match status" value="1"/>
</dbReference>